<evidence type="ECO:0000313" key="4">
    <source>
        <dbReference type="EMBL" id="GHD11789.1"/>
    </source>
</evidence>
<dbReference type="Proteomes" id="UP000642819">
    <property type="component" value="Unassembled WGS sequence"/>
</dbReference>
<organism evidence="4 5">
    <name type="scientific">Zhihengliuella salsuginis</name>
    <dbReference type="NCBI Taxonomy" id="578222"/>
    <lineage>
        <taxon>Bacteria</taxon>
        <taxon>Bacillati</taxon>
        <taxon>Actinomycetota</taxon>
        <taxon>Actinomycetes</taxon>
        <taxon>Micrococcales</taxon>
        <taxon>Micrococcaceae</taxon>
        <taxon>Zhihengliuella</taxon>
    </lineage>
</organism>
<dbReference type="PANTHER" id="PTHR12526:SF640">
    <property type="entry name" value="COLANIC ACID BIOSYNTHESIS GLYCOSYLTRANSFERASE WCAL-RELATED"/>
    <property type="match status" value="1"/>
</dbReference>
<reference evidence="5" key="1">
    <citation type="journal article" date="2019" name="Int. J. Syst. Evol. Microbiol.">
        <title>The Global Catalogue of Microorganisms (GCM) 10K type strain sequencing project: providing services to taxonomists for standard genome sequencing and annotation.</title>
        <authorList>
            <consortium name="The Broad Institute Genomics Platform"/>
            <consortium name="The Broad Institute Genome Sequencing Center for Infectious Disease"/>
            <person name="Wu L."/>
            <person name="Ma J."/>
        </authorList>
    </citation>
    <scope>NUCLEOTIDE SEQUENCE [LARGE SCALE GENOMIC DNA]</scope>
    <source>
        <strain evidence="5">KCTC 19466</strain>
    </source>
</reference>
<sequence>MSPQVPRPIRSSGRQLAGAVGRAARRFPKPVKNAGREFFDLLPDSDMKHRLGHVLRGTPAAGRKYARGAAYSDTDVPLVNRGSTYTAGEVSTYLQLEAAYLRRRLFAVQATARAVGNAAGSHEDDAAAGVLVDEYLRLVDVGEETEAGAHLVVVNVYPSVGNEYGNGFVHRRIKYYLEAGARVHVVVIGPETESSVYQYDGVTVITGDGSEARELLRRTTYRSVGVHFMGRYIWDQIQDDLKEQTFFCFMHGFESRRWVRTRYNYRSPDQVDAAIADTVDRQALWREVLAHPWGPVKFVFVSDWWRRASQEDMELVYPAARSEVVHNVIETKLFRYVPKDPEQRFRLLWVRSASNFNYGSDIAIEVLTKLRETAHWDRIEARIIGDGRHFGGFESAFEDDANITVERRFAAQDEIARLHRDYGVFLVPSRLDSQGVSRDEAMASGLVPVTNTVSAIPEFVDETCAVLAPGEDADAMVAGLIRLFENPELFRRMSSAAAERAERQSGPDATIRKEMRMLGITAETVDPSSEGSQA</sequence>
<evidence type="ECO:0000313" key="5">
    <source>
        <dbReference type="Proteomes" id="UP000642819"/>
    </source>
</evidence>
<keyword evidence="3" id="KW-0808">Transferase</keyword>
<comment type="caution">
    <text evidence="4">The sequence shown here is derived from an EMBL/GenBank/DDBJ whole genome shotgun (WGS) entry which is preliminary data.</text>
</comment>
<keyword evidence="5" id="KW-1185">Reference proteome</keyword>
<proteinExistence type="inferred from homology"/>
<protein>
    <submittedName>
        <fullName evidence="4">Uncharacterized protein</fullName>
    </submittedName>
</protein>
<dbReference type="EMBL" id="BMXK01000012">
    <property type="protein sequence ID" value="GHD11789.1"/>
    <property type="molecule type" value="Genomic_DNA"/>
</dbReference>
<dbReference type="Gene3D" id="3.40.50.2000">
    <property type="entry name" value="Glycogen Phosphorylase B"/>
    <property type="match status" value="1"/>
</dbReference>
<name>A0ABQ3GML0_9MICC</name>
<dbReference type="SUPFAM" id="SSF53756">
    <property type="entry name" value="UDP-Glycosyltransferase/glycogen phosphorylase"/>
    <property type="match status" value="1"/>
</dbReference>
<evidence type="ECO:0000256" key="2">
    <source>
        <dbReference type="ARBA" id="ARBA00022676"/>
    </source>
</evidence>
<dbReference type="CDD" id="cd03801">
    <property type="entry name" value="GT4_PimA-like"/>
    <property type="match status" value="1"/>
</dbReference>
<accession>A0ABQ3GML0</accession>
<keyword evidence="2" id="KW-0328">Glycosyltransferase</keyword>
<gene>
    <name evidence="4" type="ORF">GCM10008096_26560</name>
</gene>
<evidence type="ECO:0000256" key="3">
    <source>
        <dbReference type="ARBA" id="ARBA00022679"/>
    </source>
</evidence>
<evidence type="ECO:0000256" key="1">
    <source>
        <dbReference type="ARBA" id="ARBA00009481"/>
    </source>
</evidence>
<dbReference type="Pfam" id="PF13692">
    <property type="entry name" value="Glyco_trans_1_4"/>
    <property type="match status" value="1"/>
</dbReference>
<comment type="similarity">
    <text evidence="1">Belongs to the glycosyltransferase group 1 family. Glycosyltransferase 4 subfamily.</text>
</comment>
<dbReference type="PANTHER" id="PTHR12526">
    <property type="entry name" value="GLYCOSYLTRANSFERASE"/>
    <property type="match status" value="1"/>
</dbReference>